<feature type="domain" description="N-acetyltransferase" evidence="2">
    <location>
        <begin position="13"/>
        <end position="144"/>
    </location>
</feature>
<dbReference type="PROSITE" id="PS51186">
    <property type="entry name" value="GNAT"/>
    <property type="match status" value="1"/>
</dbReference>
<keyword evidence="3" id="KW-0808">Transferase</keyword>
<reference evidence="3 4" key="1">
    <citation type="journal article" date="2019" name="Int. J. Syst. Evol. Microbiol.">
        <title>The Global Catalogue of Microorganisms (GCM) 10K type strain sequencing project: providing services to taxonomists for standard genome sequencing and annotation.</title>
        <authorList>
            <consortium name="The Broad Institute Genomics Platform"/>
            <consortium name="The Broad Institute Genome Sequencing Center for Infectious Disease"/>
            <person name="Wu L."/>
            <person name="Ma J."/>
        </authorList>
    </citation>
    <scope>NUCLEOTIDE SEQUENCE [LARGE SCALE GENOMIC DNA]</scope>
    <source>
        <strain evidence="3 4">DT55</strain>
    </source>
</reference>
<keyword evidence="4" id="KW-1185">Reference proteome</keyword>
<protein>
    <submittedName>
        <fullName evidence="3">GNAT family N-acetyltransferase</fullName>
        <ecNumber evidence="3">2.3.1.-</ecNumber>
    </submittedName>
</protein>
<evidence type="ECO:0000313" key="3">
    <source>
        <dbReference type="EMBL" id="MFC7097422.1"/>
    </source>
</evidence>
<feature type="region of interest" description="Disordered" evidence="1">
    <location>
        <begin position="1"/>
        <end position="20"/>
    </location>
</feature>
<dbReference type="AlphaFoldDB" id="A0ABD5X1K0"/>
<evidence type="ECO:0000256" key="1">
    <source>
        <dbReference type="SAM" id="MobiDB-lite"/>
    </source>
</evidence>
<dbReference type="GeneID" id="79268669"/>
<dbReference type="SUPFAM" id="SSF55729">
    <property type="entry name" value="Acyl-CoA N-acyltransferases (Nat)"/>
    <property type="match status" value="1"/>
</dbReference>
<organism evidence="3 4">
    <name type="scientific">Halobaculum marinum</name>
    <dbReference type="NCBI Taxonomy" id="3031996"/>
    <lineage>
        <taxon>Archaea</taxon>
        <taxon>Methanobacteriati</taxon>
        <taxon>Methanobacteriota</taxon>
        <taxon>Stenosarchaea group</taxon>
        <taxon>Halobacteria</taxon>
        <taxon>Halobacteriales</taxon>
        <taxon>Haloferacaceae</taxon>
        <taxon>Halobaculum</taxon>
    </lineage>
</organism>
<evidence type="ECO:0000259" key="2">
    <source>
        <dbReference type="PROSITE" id="PS51186"/>
    </source>
</evidence>
<dbReference type="Pfam" id="PF13508">
    <property type="entry name" value="Acetyltransf_7"/>
    <property type="match status" value="1"/>
</dbReference>
<gene>
    <name evidence="3" type="ORF">ACFQKD_08900</name>
</gene>
<dbReference type="GO" id="GO:0016746">
    <property type="term" value="F:acyltransferase activity"/>
    <property type="evidence" value="ECO:0007669"/>
    <property type="project" value="UniProtKB-KW"/>
</dbReference>
<dbReference type="InterPro" id="IPR000182">
    <property type="entry name" value="GNAT_dom"/>
</dbReference>
<dbReference type="InterPro" id="IPR016181">
    <property type="entry name" value="Acyl_CoA_acyltransferase"/>
</dbReference>
<comment type="caution">
    <text evidence="3">The sequence shown here is derived from an EMBL/GenBank/DDBJ whole genome shotgun (WGS) entry which is preliminary data.</text>
</comment>
<dbReference type="Proteomes" id="UP001596388">
    <property type="component" value="Unassembled WGS sequence"/>
</dbReference>
<evidence type="ECO:0000313" key="4">
    <source>
        <dbReference type="Proteomes" id="UP001596388"/>
    </source>
</evidence>
<sequence>MSDGDDRGADDGPRIRPARDSEADAIRHLLDAAMLTVPADLAERVAARDALVAVDGGDGDDHGGDGDVVGALVLDGSHVESIAVRKSRRAEGVGRALVAAAVERTDAPLTATFRRQVRPFYEALGFVIEECSDDRGRFRGRLTD</sequence>
<accession>A0ABD5X1K0</accession>
<proteinExistence type="predicted"/>
<dbReference type="EC" id="2.3.1.-" evidence="3"/>
<keyword evidence="3" id="KW-0012">Acyltransferase</keyword>
<dbReference type="EMBL" id="JBHTAG010000003">
    <property type="protein sequence ID" value="MFC7097422.1"/>
    <property type="molecule type" value="Genomic_DNA"/>
</dbReference>
<name>A0ABD5X1K0_9EURY</name>
<dbReference type="RefSeq" id="WP_276238102.1">
    <property type="nucleotide sequence ID" value="NZ_CP119989.1"/>
</dbReference>
<dbReference type="Gene3D" id="3.40.630.30">
    <property type="match status" value="1"/>
</dbReference>